<dbReference type="EMBL" id="JAPWTJ010003058">
    <property type="protein sequence ID" value="KAJ8963493.1"/>
    <property type="molecule type" value="Genomic_DNA"/>
</dbReference>
<evidence type="ECO:0000256" key="4">
    <source>
        <dbReference type="ARBA" id="ARBA00022729"/>
    </source>
</evidence>
<keyword evidence="2" id="KW-0336">GPI-anchor</keyword>
<evidence type="ECO:0000256" key="2">
    <source>
        <dbReference type="ARBA" id="ARBA00022622"/>
    </source>
</evidence>
<proteinExistence type="predicted"/>
<evidence type="ECO:0000313" key="10">
    <source>
        <dbReference type="EMBL" id="KAJ8963493.1"/>
    </source>
</evidence>
<name>A0ABQ9IT98_9CUCU</name>
<feature type="chain" id="PRO_5047166730" description="Protein sleepless" evidence="9">
    <location>
        <begin position="24"/>
        <end position="158"/>
    </location>
</feature>
<keyword evidence="6" id="KW-0472">Membrane</keyword>
<keyword evidence="5" id="KW-1133">Transmembrane helix</keyword>
<evidence type="ECO:0000256" key="9">
    <source>
        <dbReference type="SAM" id="SignalP"/>
    </source>
</evidence>
<evidence type="ECO:0000256" key="3">
    <source>
        <dbReference type="ARBA" id="ARBA00022692"/>
    </source>
</evidence>
<sequence>MSTKHIFLVETALMLSFVVSARAEVSGCYYCNTDADGDACDTPLDTSSVRIQLCSNSSLVESTTSIESSTSNSSEFLCTTVTYNAQDGRYITSRGCQSRNISATAVCTYLTLAASSTGYTSNFACTSCETDLCNSSAPFNFSSALLIMGILITLFKDF</sequence>
<evidence type="ECO:0000313" key="11">
    <source>
        <dbReference type="Proteomes" id="UP001162164"/>
    </source>
</evidence>
<reference evidence="10" key="1">
    <citation type="journal article" date="2023" name="Insect Mol. Biol.">
        <title>Genome sequencing provides insights into the evolution of gene families encoding plant cell wall-degrading enzymes in longhorned beetles.</title>
        <authorList>
            <person name="Shin N.R."/>
            <person name="Okamura Y."/>
            <person name="Kirsch R."/>
            <person name="Pauchet Y."/>
        </authorList>
    </citation>
    <scope>NUCLEOTIDE SEQUENCE</scope>
    <source>
        <strain evidence="10">MMC_N1</strain>
    </source>
</reference>
<feature type="signal peptide" evidence="9">
    <location>
        <begin position="1"/>
        <end position="23"/>
    </location>
</feature>
<dbReference type="PANTHER" id="PTHR33562:SF29">
    <property type="entry name" value="PROTEIN SLEEPLESS"/>
    <property type="match status" value="1"/>
</dbReference>
<organism evidence="10 11">
    <name type="scientific">Molorchus minor</name>
    <dbReference type="NCBI Taxonomy" id="1323400"/>
    <lineage>
        <taxon>Eukaryota</taxon>
        <taxon>Metazoa</taxon>
        <taxon>Ecdysozoa</taxon>
        <taxon>Arthropoda</taxon>
        <taxon>Hexapoda</taxon>
        <taxon>Insecta</taxon>
        <taxon>Pterygota</taxon>
        <taxon>Neoptera</taxon>
        <taxon>Endopterygota</taxon>
        <taxon>Coleoptera</taxon>
        <taxon>Polyphaga</taxon>
        <taxon>Cucujiformia</taxon>
        <taxon>Chrysomeloidea</taxon>
        <taxon>Cerambycidae</taxon>
        <taxon>Lamiinae</taxon>
        <taxon>Monochamini</taxon>
        <taxon>Molorchus</taxon>
    </lineage>
</organism>
<comment type="subcellular location">
    <subcellularLocation>
        <location evidence="1">Membrane</location>
        <topology evidence="1">Lipid-anchor</topology>
        <topology evidence="1">GPI-anchor</topology>
    </subcellularLocation>
</comment>
<dbReference type="Proteomes" id="UP001162164">
    <property type="component" value="Unassembled WGS sequence"/>
</dbReference>
<dbReference type="PANTHER" id="PTHR33562">
    <property type="entry name" value="ATILLA, ISOFORM B-RELATED-RELATED"/>
    <property type="match status" value="1"/>
</dbReference>
<evidence type="ECO:0000256" key="5">
    <source>
        <dbReference type="ARBA" id="ARBA00022989"/>
    </source>
</evidence>
<evidence type="ECO:0008006" key="12">
    <source>
        <dbReference type="Google" id="ProtNLM"/>
    </source>
</evidence>
<dbReference type="Pfam" id="PF17064">
    <property type="entry name" value="QVR"/>
    <property type="match status" value="1"/>
</dbReference>
<keyword evidence="8" id="KW-0449">Lipoprotein</keyword>
<gene>
    <name evidence="10" type="ORF">NQ317_001670</name>
</gene>
<evidence type="ECO:0000256" key="1">
    <source>
        <dbReference type="ARBA" id="ARBA00004589"/>
    </source>
</evidence>
<dbReference type="InterPro" id="IPR031424">
    <property type="entry name" value="QVR-like"/>
</dbReference>
<keyword evidence="11" id="KW-1185">Reference proteome</keyword>
<evidence type="ECO:0000256" key="6">
    <source>
        <dbReference type="ARBA" id="ARBA00023136"/>
    </source>
</evidence>
<keyword evidence="4 9" id="KW-0732">Signal</keyword>
<evidence type="ECO:0000256" key="7">
    <source>
        <dbReference type="ARBA" id="ARBA00023180"/>
    </source>
</evidence>
<dbReference type="InterPro" id="IPR050975">
    <property type="entry name" value="Sleep_regulator"/>
</dbReference>
<comment type="caution">
    <text evidence="10">The sequence shown here is derived from an EMBL/GenBank/DDBJ whole genome shotgun (WGS) entry which is preliminary data.</text>
</comment>
<protein>
    <recommendedName>
        <fullName evidence="12">Protein sleepless</fullName>
    </recommendedName>
</protein>
<evidence type="ECO:0000256" key="8">
    <source>
        <dbReference type="ARBA" id="ARBA00023288"/>
    </source>
</evidence>
<accession>A0ABQ9IT98</accession>
<keyword evidence="7" id="KW-0325">Glycoprotein</keyword>
<keyword evidence="3" id="KW-0812">Transmembrane</keyword>